<feature type="transmembrane region" description="Helical" evidence="1">
    <location>
        <begin position="238"/>
        <end position="260"/>
    </location>
</feature>
<keyword evidence="3" id="KW-1185">Reference proteome</keyword>
<protein>
    <submittedName>
        <fullName evidence="2">ABC transporter permease</fullName>
    </submittedName>
</protein>
<keyword evidence="1" id="KW-0472">Membrane</keyword>
<name>A0A2U3ANG0_9BACL</name>
<dbReference type="GO" id="GO:0005886">
    <property type="term" value="C:plasma membrane"/>
    <property type="evidence" value="ECO:0007669"/>
    <property type="project" value="UniProtKB-SubCell"/>
</dbReference>
<organism evidence="2 3">
    <name type="scientific">Kurthia sibirica</name>
    <dbReference type="NCBI Taxonomy" id="202750"/>
    <lineage>
        <taxon>Bacteria</taxon>
        <taxon>Bacillati</taxon>
        <taxon>Bacillota</taxon>
        <taxon>Bacilli</taxon>
        <taxon>Bacillales</taxon>
        <taxon>Caryophanaceae</taxon>
        <taxon>Kurthia</taxon>
    </lineage>
</organism>
<evidence type="ECO:0000256" key="1">
    <source>
        <dbReference type="SAM" id="Phobius"/>
    </source>
</evidence>
<dbReference type="PANTHER" id="PTHR37305:SF1">
    <property type="entry name" value="MEMBRANE PROTEIN"/>
    <property type="match status" value="1"/>
</dbReference>
<proteinExistence type="predicted"/>
<keyword evidence="1" id="KW-0812">Transmembrane</keyword>
<keyword evidence="1" id="KW-1133">Transmembrane helix</keyword>
<dbReference type="Pfam" id="PF12679">
    <property type="entry name" value="ABC2_membrane_2"/>
    <property type="match status" value="1"/>
</dbReference>
<dbReference type="GO" id="GO:0140359">
    <property type="term" value="F:ABC-type transporter activity"/>
    <property type="evidence" value="ECO:0007669"/>
    <property type="project" value="InterPro"/>
</dbReference>
<dbReference type="AlphaFoldDB" id="A0A2U3ANG0"/>
<sequence>MEADKLIKLIKNEWVKLWAKKATWVMLIMSILSIFILLGGMKWISSLDNTNDWKKNQQITINEMQKELDSGQLDAKEAKMYKDDLTLAHYKLEHDIDDTNMNTGGSFLSNSKFLVMFISLFSVIVAAGIVSFEFSTGTIKMLLTRPIARWKILLSKLLTTFIFSITLGLLTYVISLLSSLVFFSEKGQILTVVGNKVIEKSPAFDVLKEYGLAYGEITMSVLFAFMLGTLFRSSSLAIGLTLFITFASGTFIALLSQYTFVKYLWFSVTDLSGILADTSFIPGLTIGFALTIMAIYAVIFIIVSFLIFNKRDVTA</sequence>
<feature type="transmembrane region" description="Helical" evidence="1">
    <location>
        <begin position="280"/>
        <end position="308"/>
    </location>
</feature>
<dbReference type="Proteomes" id="UP000245938">
    <property type="component" value="Unassembled WGS sequence"/>
</dbReference>
<feature type="transmembrane region" description="Helical" evidence="1">
    <location>
        <begin position="113"/>
        <end position="132"/>
    </location>
</feature>
<feature type="transmembrane region" description="Helical" evidence="1">
    <location>
        <begin position="211"/>
        <end position="231"/>
    </location>
</feature>
<feature type="transmembrane region" description="Helical" evidence="1">
    <location>
        <begin position="153"/>
        <end position="174"/>
    </location>
</feature>
<dbReference type="EMBL" id="QFVR01000005">
    <property type="protein sequence ID" value="PWI26074.1"/>
    <property type="molecule type" value="Genomic_DNA"/>
</dbReference>
<comment type="caution">
    <text evidence="2">The sequence shown here is derived from an EMBL/GenBank/DDBJ whole genome shotgun (WGS) entry which is preliminary data.</text>
</comment>
<feature type="transmembrane region" description="Helical" evidence="1">
    <location>
        <begin position="21"/>
        <end position="44"/>
    </location>
</feature>
<accession>A0A2U3ANG0</accession>
<dbReference type="OrthoDB" id="8613028at2"/>
<gene>
    <name evidence="2" type="ORF">DEX24_05965</name>
</gene>
<dbReference type="PANTHER" id="PTHR37305">
    <property type="entry name" value="INTEGRAL MEMBRANE PROTEIN-RELATED"/>
    <property type="match status" value="1"/>
</dbReference>
<evidence type="ECO:0000313" key="3">
    <source>
        <dbReference type="Proteomes" id="UP000245938"/>
    </source>
</evidence>
<evidence type="ECO:0000313" key="2">
    <source>
        <dbReference type="EMBL" id="PWI26074.1"/>
    </source>
</evidence>
<reference evidence="2 3" key="1">
    <citation type="submission" date="2018-05" db="EMBL/GenBank/DDBJ databases">
        <title>Kurthia sibirica genome sequence.</title>
        <authorList>
            <person name="Maclea K.S."/>
            <person name="Goen A.E."/>
        </authorList>
    </citation>
    <scope>NUCLEOTIDE SEQUENCE [LARGE SCALE GENOMIC DNA]</scope>
    <source>
        <strain evidence="2 3">ATCC 49154</strain>
    </source>
</reference>